<proteinExistence type="predicted"/>
<comment type="caution">
    <text evidence="8">The sequence shown here is derived from an EMBL/GenBank/DDBJ whole genome shotgun (WGS) entry which is preliminary data.</text>
</comment>
<dbReference type="GO" id="GO:0006796">
    <property type="term" value="P:phosphate-containing compound metabolic process"/>
    <property type="evidence" value="ECO:0007669"/>
    <property type="project" value="UniProtKB-ARBA"/>
</dbReference>
<dbReference type="FunFam" id="1.25.40.340:FF:000002">
    <property type="entry name" value="Dihydroxyacetone kinase, L subunit"/>
    <property type="match status" value="1"/>
</dbReference>
<evidence type="ECO:0000259" key="7">
    <source>
        <dbReference type="PROSITE" id="PS51481"/>
    </source>
</evidence>
<evidence type="ECO:0000313" key="8">
    <source>
        <dbReference type="EMBL" id="PWD51197.1"/>
    </source>
</evidence>
<dbReference type="PANTHER" id="PTHR28629">
    <property type="entry name" value="TRIOKINASE/FMN CYCLASE"/>
    <property type="match status" value="1"/>
</dbReference>
<dbReference type="Gene3D" id="3.30.1180.20">
    <property type="entry name" value="Dihydroxyacetone kinase, domain 2"/>
    <property type="match status" value="1"/>
</dbReference>
<name>A0A2U1ZW28_9MICO</name>
<keyword evidence="3 8" id="KW-0418">Kinase</keyword>
<dbReference type="FunFam" id="3.40.50.10440:FF:000003">
    <property type="entry name" value="Homodimeric dihydroxyacetone kinase"/>
    <property type="match status" value="1"/>
</dbReference>
<dbReference type="Gene3D" id="3.40.50.10440">
    <property type="entry name" value="Dihydroxyacetone kinase, domain 1"/>
    <property type="match status" value="1"/>
</dbReference>
<evidence type="ECO:0000256" key="4">
    <source>
        <dbReference type="ARBA" id="ARBA00022840"/>
    </source>
</evidence>
<dbReference type="InterPro" id="IPR004007">
    <property type="entry name" value="DhaL_dom"/>
</dbReference>
<feature type="domain" description="DhaL" evidence="6">
    <location>
        <begin position="372"/>
        <end position="570"/>
    </location>
</feature>
<dbReference type="OrthoDB" id="9806345at2"/>
<dbReference type="Proteomes" id="UP000245166">
    <property type="component" value="Unassembled WGS sequence"/>
</dbReference>
<feature type="region of interest" description="Disordered" evidence="5">
    <location>
        <begin position="325"/>
        <end position="365"/>
    </location>
</feature>
<dbReference type="GO" id="GO:0019563">
    <property type="term" value="P:glycerol catabolic process"/>
    <property type="evidence" value="ECO:0007669"/>
    <property type="project" value="TreeGrafter"/>
</dbReference>
<feature type="compositionally biased region" description="Basic and acidic residues" evidence="5">
    <location>
        <begin position="340"/>
        <end position="352"/>
    </location>
</feature>
<evidence type="ECO:0000256" key="2">
    <source>
        <dbReference type="ARBA" id="ARBA00022741"/>
    </source>
</evidence>
<accession>A0A2U1ZW28</accession>
<dbReference type="InterPro" id="IPR050861">
    <property type="entry name" value="Dihydroxyacetone_Kinase"/>
</dbReference>
<gene>
    <name evidence="8" type="ORF">C8046_11600</name>
</gene>
<dbReference type="SUPFAM" id="SSF101473">
    <property type="entry name" value="DhaL-like"/>
    <property type="match status" value="1"/>
</dbReference>
<dbReference type="Gene3D" id="1.25.40.340">
    <property type="match status" value="1"/>
</dbReference>
<organism evidence="8 9">
    <name type="scientific">Serinibacter arcticus</name>
    <dbReference type="NCBI Taxonomy" id="1655435"/>
    <lineage>
        <taxon>Bacteria</taxon>
        <taxon>Bacillati</taxon>
        <taxon>Actinomycetota</taxon>
        <taxon>Actinomycetes</taxon>
        <taxon>Micrococcales</taxon>
        <taxon>Beutenbergiaceae</taxon>
        <taxon>Serinibacter</taxon>
    </lineage>
</organism>
<evidence type="ECO:0000256" key="1">
    <source>
        <dbReference type="ARBA" id="ARBA00022679"/>
    </source>
</evidence>
<dbReference type="PROSITE" id="PS51480">
    <property type="entry name" value="DHAL"/>
    <property type="match status" value="1"/>
</dbReference>
<evidence type="ECO:0000313" key="9">
    <source>
        <dbReference type="Proteomes" id="UP000245166"/>
    </source>
</evidence>
<reference evidence="8 9" key="1">
    <citation type="submission" date="2018-03" db="EMBL/GenBank/DDBJ databases">
        <title>Genome assembly of novel Miniimonas species PCH200.</title>
        <authorList>
            <person name="Thakur V."/>
            <person name="Kumar V."/>
            <person name="Singh D."/>
        </authorList>
    </citation>
    <scope>NUCLEOTIDE SEQUENCE [LARGE SCALE GENOMIC DNA]</scope>
    <source>
        <strain evidence="8 9">PCH200</strain>
    </source>
</reference>
<dbReference type="AlphaFoldDB" id="A0A2U1ZW28"/>
<dbReference type="NCBIfam" id="NF011049">
    <property type="entry name" value="PRK14479.1"/>
    <property type="match status" value="1"/>
</dbReference>
<dbReference type="SUPFAM" id="SSF82549">
    <property type="entry name" value="DAK1/DegV-like"/>
    <property type="match status" value="1"/>
</dbReference>
<sequence length="580" mass="58794">MSFLVNDPDAFVAEALEGFVAVHSGLVRAVDGGVVRRTGTPDGQVAVVVGGGSGHYPAFAGVVGEGLAAGAVCGNVFTSPSAGQAYRVAAAAHAGAGVLYSYGNYAGDVIHFGEAQERLRGEGVDVRTVLVTDDIASAPQEDWEKRRGIAGDFVVFKVAGAAAAAGADLDEVERLARLANYRTRTLGVAFGGCTFPGADEPLFTVPEGRASLGLGIHGEPGIRDVPRQSADALADELVTALLADVPDDRGERVAVVVNGLGRVKYEELFILYRAVARLLDAEGLSIVEPECGELVTSLDMAGASVTLVWLTPELEELWRAPAHTPAYRKGTTAEGGADPRTGDEGESHDGGARADVAASADDGPVTTTPEAAVALELLAAVRETLHAHADELGRIDAIAGDGDHGVGMSRGIDAALDGASRTSGGVAAVLGAAGDAWSERAGGTSGALWGAALRAAGRSLDGVELTTATVADAAHAALDRIVALGRAEVGDKTMVDALVPYVDELDAAAGRGDGVGDAVASAAAAATRAAESTSELSPRLGRARPLAERSVGHPDAGATSLALIVTTIAETVTSTRSHDE</sequence>
<dbReference type="Pfam" id="PF02733">
    <property type="entry name" value="Dak1"/>
    <property type="match status" value="1"/>
</dbReference>
<keyword evidence="9" id="KW-1185">Reference proteome</keyword>
<dbReference type="EMBL" id="PYHR01000002">
    <property type="protein sequence ID" value="PWD51197.1"/>
    <property type="molecule type" value="Genomic_DNA"/>
</dbReference>
<dbReference type="Pfam" id="PF02734">
    <property type="entry name" value="Dak2"/>
    <property type="match status" value="1"/>
</dbReference>
<evidence type="ECO:0000256" key="5">
    <source>
        <dbReference type="SAM" id="MobiDB-lite"/>
    </source>
</evidence>
<dbReference type="PANTHER" id="PTHR28629:SF4">
    <property type="entry name" value="TRIOKINASE_FMN CYCLASE"/>
    <property type="match status" value="1"/>
</dbReference>
<keyword evidence="4" id="KW-0067">ATP-binding</keyword>
<dbReference type="InterPro" id="IPR004006">
    <property type="entry name" value="DhaK_dom"/>
</dbReference>
<dbReference type="GO" id="GO:0005524">
    <property type="term" value="F:ATP binding"/>
    <property type="evidence" value="ECO:0007669"/>
    <property type="project" value="UniProtKB-KW"/>
</dbReference>
<keyword evidence="1" id="KW-0808">Transferase</keyword>
<protein>
    <submittedName>
        <fullName evidence="8">D-erythrulose kinase</fullName>
    </submittedName>
</protein>
<keyword evidence="2" id="KW-0547">Nucleotide-binding</keyword>
<dbReference type="PROSITE" id="PS51481">
    <property type="entry name" value="DHAK"/>
    <property type="match status" value="1"/>
</dbReference>
<dbReference type="InterPro" id="IPR036117">
    <property type="entry name" value="DhaL_dom_sf"/>
</dbReference>
<dbReference type="GO" id="GO:0005829">
    <property type="term" value="C:cytosol"/>
    <property type="evidence" value="ECO:0007669"/>
    <property type="project" value="TreeGrafter"/>
</dbReference>
<dbReference type="SMART" id="SM01120">
    <property type="entry name" value="Dak2"/>
    <property type="match status" value="1"/>
</dbReference>
<feature type="domain" description="DhaK" evidence="7">
    <location>
        <begin position="7"/>
        <end position="327"/>
    </location>
</feature>
<dbReference type="RefSeq" id="WP_109229578.1">
    <property type="nucleotide sequence ID" value="NZ_PYHR01000002.1"/>
</dbReference>
<dbReference type="GO" id="GO:0004371">
    <property type="term" value="F:glycerone kinase activity"/>
    <property type="evidence" value="ECO:0007669"/>
    <property type="project" value="InterPro"/>
</dbReference>
<evidence type="ECO:0000256" key="3">
    <source>
        <dbReference type="ARBA" id="ARBA00022777"/>
    </source>
</evidence>
<evidence type="ECO:0000259" key="6">
    <source>
        <dbReference type="PROSITE" id="PS51480"/>
    </source>
</evidence>